<evidence type="ECO:0000256" key="8">
    <source>
        <dbReference type="ARBA" id="ARBA00022884"/>
    </source>
</evidence>
<keyword evidence="4 11" id="KW-0540">Nuclease</keyword>
<gene>
    <name evidence="13" type="ORF">CYNAS_LOCUS22004</name>
</gene>
<keyword evidence="9 11" id="KW-0464">Manganese</keyword>
<evidence type="ECO:0000256" key="10">
    <source>
        <dbReference type="ARBA" id="ARBA00023239"/>
    </source>
</evidence>
<keyword evidence="11" id="KW-0732">Signal</keyword>
<sequence length="362" mass="41712">MGKATLLLLLAVNCQAYFDWEAYFGARPGPFFGPFYPAQNRRFYPTSPREEYAPAPDPFLGSFYPDYPQEKAFTRGPYDSDQRTKSPKRDYQLEELVRKMREADVDKAGPYDYEVDYGYPAGGRNDESDNDLFVNVNETLFKRPVYALLVNLVNRGVFQHDVCENERPLIGARREQLQTLLDTWTNTEVFKLAYEYMNNKGEEHSDSFEELKEFLFDFWFGTYSRCSGRAQGSSGFEHVFTGEWKRGTVGGHHSWVTYYLAQKKGQINYYGYHSQRGKLTGTFQYDWNGFFKETGGFLFGTSPAFDFALFTVCSLTHSGKHGCQFYIDAVKLTVTSFTQSNVDLLQTFIITEKGNEKNNAYV</sequence>
<dbReference type="PROSITE" id="PS51959">
    <property type="entry name" value="ENDOU"/>
    <property type="match status" value="1"/>
</dbReference>
<keyword evidence="7 11" id="KW-0378">Hydrolase</keyword>
<dbReference type="Pfam" id="PF09412">
    <property type="entry name" value="XendoU"/>
    <property type="match status" value="1"/>
</dbReference>
<dbReference type="AlphaFoldDB" id="A0AA36HFV2"/>
<keyword evidence="8 11" id="KW-0694">RNA-binding</keyword>
<dbReference type="GO" id="GO:0016829">
    <property type="term" value="F:lyase activity"/>
    <property type="evidence" value="ECO:0007669"/>
    <property type="project" value="UniProtKB-KW"/>
</dbReference>
<organism evidence="13 14">
    <name type="scientific">Cylicocyclus nassatus</name>
    <name type="common">Nematode worm</name>
    <dbReference type="NCBI Taxonomy" id="53992"/>
    <lineage>
        <taxon>Eukaryota</taxon>
        <taxon>Metazoa</taxon>
        <taxon>Ecdysozoa</taxon>
        <taxon>Nematoda</taxon>
        <taxon>Chromadorea</taxon>
        <taxon>Rhabditida</taxon>
        <taxon>Rhabditina</taxon>
        <taxon>Rhabditomorpha</taxon>
        <taxon>Strongyloidea</taxon>
        <taxon>Strongylidae</taxon>
        <taxon>Cylicocyclus</taxon>
    </lineage>
</organism>
<dbReference type="InterPro" id="IPR039787">
    <property type="entry name" value="ENDOU"/>
</dbReference>
<evidence type="ECO:0000256" key="7">
    <source>
        <dbReference type="ARBA" id="ARBA00022801"/>
    </source>
</evidence>
<keyword evidence="5 11" id="KW-0479">Metal-binding</keyword>
<dbReference type="CDD" id="cd21159">
    <property type="entry name" value="XendoU"/>
    <property type="match status" value="1"/>
</dbReference>
<evidence type="ECO:0000259" key="12">
    <source>
        <dbReference type="PROSITE" id="PS51959"/>
    </source>
</evidence>
<dbReference type="InterPro" id="IPR018998">
    <property type="entry name" value="EndoU_C"/>
</dbReference>
<accession>A0AA36HFV2</accession>
<dbReference type="PANTHER" id="PTHR12439">
    <property type="entry name" value="PLACENTAL PROTEIN 11-RELATED"/>
    <property type="match status" value="1"/>
</dbReference>
<feature type="chain" id="PRO_5041489501" description="EndoU domain-containing protein" evidence="11">
    <location>
        <begin position="17"/>
        <end position="362"/>
    </location>
</feature>
<evidence type="ECO:0000313" key="13">
    <source>
        <dbReference type="EMBL" id="CAJ0610021.1"/>
    </source>
</evidence>
<evidence type="ECO:0000256" key="11">
    <source>
        <dbReference type="RuleBase" id="RU367085"/>
    </source>
</evidence>
<dbReference type="Proteomes" id="UP001176961">
    <property type="component" value="Unassembled WGS sequence"/>
</dbReference>
<evidence type="ECO:0000256" key="3">
    <source>
        <dbReference type="ARBA" id="ARBA00011245"/>
    </source>
</evidence>
<dbReference type="GO" id="GO:0016787">
    <property type="term" value="F:hydrolase activity"/>
    <property type="evidence" value="ECO:0007669"/>
    <property type="project" value="UniProtKB-KW"/>
</dbReference>
<dbReference type="EMBL" id="CATQJL010000326">
    <property type="protein sequence ID" value="CAJ0610021.1"/>
    <property type="molecule type" value="Genomic_DNA"/>
</dbReference>
<dbReference type="PANTHER" id="PTHR12439:SF42">
    <property type="entry name" value="ENDORIBONUCLEASE-RELATED"/>
    <property type="match status" value="1"/>
</dbReference>
<evidence type="ECO:0000256" key="1">
    <source>
        <dbReference type="ARBA" id="ARBA00001936"/>
    </source>
</evidence>
<reference evidence="13" key="1">
    <citation type="submission" date="2023-07" db="EMBL/GenBank/DDBJ databases">
        <authorList>
            <consortium name="CYATHOMIX"/>
        </authorList>
    </citation>
    <scope>NUCLEOTIDE SEQUENCE</scope>
    <source>
        <strain evidence="13">N/A</strain>
    </source>
</reference>
<comment type="similarity">
    <text evidence="2 11">Belongs to the ENDOU family.</text>
</comment>
<evidence type="ECO:0000256" key="9">
    <source>
        <dbReference type="ARBA" id="ARBA00023211"/>
    </source>
</evidence>
<comment type="cofactor">
    <cofactor evidence="1 11">
        <name>Mn(2+)</name>
        <dbReference type="ChEBI" id="CHEBI:29035"/>
    </cofactor>
</comment>
<dbReference type="GO" id="GO:0046872">
    <property type="term" value="F:metal ion binding"/>
    <property type="evidence" value="ECO:0007669"/>
    <property type="project" value="UniProtKB-UniRule"/>
</dbReference>
<name>A0AA36HFV2_CYLNA</name>
<keyword evidence="10" id="KW-0456">Lyase</keyword>
<evidence type="ECO:0000256" key="5">
    <source>
        <dbReference type="ARBA" id="ARBA00022723"/>
    </source>
</evidence>
<proteinExistence type="inferred from homology"/>
<dbReference type="GO" id="GO:0003723">
    <property type="term" value="F:RNA binding"/>
    <property type="evidence" value="ECO:0007669"/>
    <property type="project" value="UniProtKB-UniRule"/>
</dbReference>
<feature type="signal peptide" evidence="11">
    <location>
        <begin position="1"/>
        <end position="16"/>
    </location>
</feature>
<protein>
    <recommendedName>
        <fullName evidence="12">EndoU domain-containing protein</fullName>
    </recommendedName>
</protein>
<evidence type="ECO:0000256" key="6">
    <source>
        <dbReference type="ARBA" id="ARBA00022759"/>
    </source>
</evidence>
<evidence type="ECO:0000256" key="2">
    <source>
        <dbReference type="ARBA" id="ARBA00010168"/>
    </source>
</evidence>
<keyword evidence="14" id="KW-1185">Reference proteome</keyword>
<feature type="domain" description="EndoU" evidence="12">
    <location>
        <begin position="89"/>
        <end position="354"/>
    </location>
</feature>
<dbReference type="SUPFAM" id="SSF142877">
    <property type="entry name" value="EndoU-like"/>
    <property type="match status" value="1"/>
</dbReference>
<evidence type="ECO:0000256" key="4">
    <source>
        <dbReference type="ARBA" id="ARBA00022722"/>
    </source>
</evidence>
<dbReference type="InterPro" id="IPR037227">
    <property type="entry name" value="EndoU-like"/>
</dbReference>
<dbReference type="GO" id="GO:0004521">
    <property type="term" value="F:RNA endonuclease activity"/>
    <property type="evidence" value="ECO:0007669"/>
    <property type="project" value="UniProtKB-UniRule"/>
</dbReference>
<evidence type="ECO:0000313" key="14">
    <source>
        <dbReference type="Proteomes" id="UP001176961"/>
    </source>
</evidence>
<keyword evidence="6 11" id="KW-0255">Endonuclease</keyword>
<comment type="subunit">
    <text evidence="3 11">Monomer.</text>
</comment>
<comment type="caution">
    <text evidence="13">The sequence shown here is derived from an EMBL/GenBank/DDBJ whole genome shotgun (WGS) entry which is preliminary data.</text>
</comment>